<dbReference type="RefSeq" id="WP_072436541.1">
    <property type="nucleotide sequence ID" value="NZ_QJJY01000001.1"/>
</dbReference>
<dbReference type="InterPro" id="IPR023854">
    <property type="entry name" value="PGA_deacetylase_PgaB"/>
</dbReference>
<dbReference type="Proteomes" id="UP000247755">
    <property type="component" value="Unassembled WGS sequence"/>
</dbReference>
<comment type="caution">
    <text evidence="4">The sequence shown here is derived from an EMBL/GenBank/DDBJ whole genome shotgun (WGS) entry which is preliminary data.</text>
</comment>
<dbReference type="PANTHER" id="PTHR34216:SF7">
    <property type="entry name" value="POLY-BETA-1,6-N-ACETYL-D-GLUCOSAMINE N-DEACETYLASE"/>
    <property type="match status" value="1"/>
</dbReference>
<dbReference type="InterPro" id="IPR011330">
    <property type="entry name" value="Glyco_hydro/deAcase_b/a-brl"/>
</dbReference>
<keyword evidence="4" id="KW-0449">Lipoprotein</keyword>
<dbReference type="GO" id="GO:0005975">
    <property type="term" value="P:carbohydrate metabolic process"/>
    <property type="evidence" value="ECO:0007669"/>
    <property type="project" value="InterPro"/>
</dbReference>
<feature type="domain" description="NodB homology" evidence="3">
    <location>
        <begin position="109"/>
        <end position="356"/>
    </location>
</feature>
<dbReference type="InterPro" id="IPR032772">
    <property type="entry name" value="PGA_deacetylase_PgaB_C"/>
</dbReference>
<dbReference type="EMBL" id="QJJY01000001">
    <property type="protein sequence ID" value="PXX40502.1"/>
    <property type="molecule type" value="Genomic_DNA"/>
</dbReference>
<dbReference type="SUPFAM" id="SSF88713">
    <property type="entry name" value="Glycoside hydrolase/deacetylase"/>
    <property type="match status" value="1"/>
</dbReference>
<evidence type="ECO:0000256" key="2">
    <source>
        <dbReference type="SAM" id="SignalP"/>
    </source>
</evidence>
<evidence type="ECO:0000313" key="4">
    <source>
        <dbReference type="EMBL" id="PXX40502.1"/>
    </source>
</evidence>
<proteinExistence type="predicted"/>
<dbReference type="InterPro" id="IPR051398">
    <property type="entry name" value="Polysacch_Deacetylase"/>
</dbReference>
<sequence>MQSRRFFMCGCLGTFAACSLFPGVTNARMIDLLPPSDPVDGKTFRVICLHDVRDNLLSTFATSTMVDPYAVDTGTLTAIFSWLQTNNYHTVTVKQIEASRHGGKPLPPRAVLLTFDDGYRSHYTKVLPLLERFKYPAVMGIVTAWIDAPPDTPIRISDRIQMPRDYFMSWDEVQKVGKSNLVELACHTHNLHHGAVANPQGNELPATTSHLYLQNEKRYETDAEFEARVHDDLQTCVRQIRERTGIVARSMVWPYGAENQPVRKISTSLGMDIQFSLDAGPNTPDVPLDRLRRILMMYDVDIGGFERSMREPATNRGDVDIPERVVQVDLDQVYDPDPGRQETNLGKLIERIYRMQPKSVYLQAFADPKGTGVAESLYFPNRHLPMRGDLFSRAAWQLNTRANVQVYAWMPVLAFRPPPDKHRGLEAVSAYGGAPTRENGSRVYRLSPFDPQARLMIEQIYEDLGKYASFNGILFSDDAVLDDYEDAGRHALSTYAQWGLPADIGKIRATPDLMSRWTRQKTRYLIELTRQLEQIVLANQNAGDVLTARNIFALPVLKPESEAWYAQNYDDFLATYDFVALMAMPYMEQAPDPQRWMDQLVGAVRAKQRGLARTVFELQSYDWRERKDISGSALIAQMRRLRSKGAVNFGYYPDKFLNNQPDLDTMRDVMSLKSRLDPTSINALMQMQRPQGTKTP</sequence>
<dbReference type="PROSITE" id="PS51677">
    <property type="entry name" value="NODB"/>
    <property type="match status" value="1"/>
</dbReference>
<feature type="signal peptide" evidence="2">
    <location>
        <begin position="1"/>
        <end position="27"/>
    </location>
</feature>
<dbReference type="GO" id="GO:0016810">
    <property type="term" value="F:hydrolase activity, acting on carbon-nitrogen (but not peptide) bonds"/>
    <property type="evidence" value="ECO:0007669"/>
    <property type="project" value="InterPro"/>
</dbReference>
<evidence type="ECO:0000256" key="1">
    <source>
        <dbReference type="ARBA" id="ARBA00022729"/>
    </source>
</evidence>
<dbReference type="Pfam" id="PF01522">
    <property type="entry name" value="Polysacc_deac_1"/>
    <property type="match status" value="1"/>
</dbReference>
<accession>A0A318JJT0</accession>
<dbReference type="PANTHER" id="PTHR34216">
    <property type="match status" value="1"/>
</dbReference>
<name>A0A318JJT0_BURPY</name>
<organism evidence="4 5">
    <name type="scientific">Burkholderia pyrrocinia</name>
    <name type="common">Pseudomonas pyrrocinia</name>
    <dbReference type="NCBI Taxonomy" id="60550"/>
    <lineage>
        <taxon>Bacteria</taxon>
        <taxon>Pseudomonadati</taxon>
        <taxon>Pseudomonadota</taxon>
        <taxon>Betaproteobacteria</taxon>
        <taxon>Burkholderiales</taxon>
        <taxon>Burkholderiaceae</taxon>
        <taxon>Burkholderia</taxon>
        <taxon>Burkholderia cepacia complex</taxon>
    </lineage>
</organism>
<feature type="chain" id="PRO_5016368130" evidence="2">
    <location>
        <begin position="28"/>
        <end position="696"/>
    </location>
</feature>
<keyword evidence="1 2" id="KW-0732">Signal</keyword>
<dbReference type="Gene3D" id="3.20.20.80">
    <property type="entry name" value="Glycosidases"/>
    <property type="match status" value="1"/>
</dbReference>
<dbReference type="PROSITE" id="PS51257">
    <property type="entry name" value="PROKAR_LIPOPROTEIN"/>
    <property type="match status" value="1"/>
</dbReference>
<protein>
    <submittedName>
        <fullName evidence="4">Biofilm PGA synthesis lipoprotein PgaB</fullName>
    </submittedName>
</protein>
<dbReference type="GO" id="GO:0043708">
    <property type="term" value="P:cell adhesion involved in biofilm formation"/>
    <property type="evidence" value="ECO:0007669"/>
    <property type="project" value="InterPro"/>
</dbReference>
<dbReference type="Pfam" id="PF14883">
    <property type="entry name" value="GHL13"/>
    <property type="match status" value="1"/>
</dbReference>
<evidence type="ECO:0000259" key="3">
    <source>
        <dbReference type="PROSITE" id="PS51677"/>
    </source>
</evidence>
<gene>
    <name evidence="4" type="ORF">NA66_1001112</name>
</gene>
<dbReference type="AlphaFoldDB" id="A0A318JJT0"/>
<dbReference type="NCBIfam" id="TIGR03938">
    <property type="entry name" value="deacetyl_PgaB"/>
    <property type="match status" value="1"/>
</dbReference>
<dbReference type="Gene3D" id="3.20.20.370">
    <property type="entry name" value="Glycoside hydrolase/deacetylase"/>
    <property type="match status" value="1"/>
</dbReference>
<dbReference type="InterPro" id="IPR002509">
    <property type="entry name" value="NODB_dom"/>
</dbReference>
<reference evidence="4 5" key="1">
    <citation type="submission" date="2018-05" db="EMBL/GenBank/DDBJ databases">
        <title>Comparative genomics of bacterial root endophytes of switchgrass collected from native prairies over two seasons.</title>
        <authorList>
            <person name="Tang Y."/>
        </authorList>
    </citation>
    <scope>NUCLEOTIDE SEQUENCE [LARGE SCALE GENOMIC DNA]</scope>
    <source>
        <strain evidence="4 5">NFIX32</strain>
    </source>
</reference>
<evidence type="ECO:0000313" key="5">
    <source>
        <dbReference type="Proteomes" id="UP000247755"/>
    </source>
</evidence>